<comment type="pathway">
    <text evidence="1 8">Amino-acid biosynthesis; L-lysine biosynthesis via DAP pathway; DL-2,6-diaminopimelate from LL-2,6-diaminopimelate: step 1/1.</text>
</comment>
<name>A0ABU3CP66_9FLAO</name>
<dbReference type="Proteomes" id="UP001245285">
    <property type="component" value="Unassembled WGS sequence"/>
</dbReference>
<feature type="binding site" evidence="8">
    <location>
        <position position="67"/>
    </location>
    <ligand>
        <name>substrate</name>
    </ligand>
</feature>
<sequence length="263" mass="28859">MKIQFYKYQGTGNDFVMIDNRQKILFKKDTKLIKRLCDRKFGIGADGLILLENPDVKGDDFKMVYFNSDGNESSMCGNGGRCLVAFARFLGVIENEAVFTAIDGPHKATVKDGEVSLQMQNVNEIRKFGNVSFLDTGSPHHIVFTKNVKDLKVKEEGAAIRYSDVYVTNGGTNVNFVEAQEKDTFLVRTYERGVEDETLSCGTGVTAVAIAANATGRTTGSTVKLIVSGGELSVSFEKGGDDNYENIWLTGPAEQVFKGQIEC</sequence>
<comment type="function">
    <text evidence="8">Catalyzes the stereoinversion of LL-2,6-diaminopimelate (L,L-DAP) to meso-diaminopimelate (meso-DAP), a precursor of L-lysine and an essential component of the bacterial peptidoglycan.</text>
</comment>
<evidence type="ECO:0000256" key="6">
    <source>
        <dbReference type="ARBA" id="ARBA00023235"/>
    </source>
</evidence>
<comment type="catalytic activity">
    <reaction evidence="7 8">
        <text>(2S,6S)-2,6-diaminopimelate = meso-2,6-diaminopimelate</text>
        <dbReference type="Rhea" id="RHEA:15393"/>
        <dbReference type="ChEBI" id="CHEBI:57609"/>
        <dbReference type="ChEBI" id="CHEBI:57791"/>
        <dbReference type="EC" id="5.1.1.7"/>
    </reaction>
</comment>
<proteinExistence type="inferred from homology"/>
<dbReference type="EC" id="5.1.1.7" evidence="3 8"/>
<evidence type="ECO:0000313" key="10">
    <source>
        <dbReference type="EMBL" id="MDT0648131.1"/>
    </source>
</evidence>
<feature type="active site" description="Proton acceptor" evidence="8">
    <location>
        <position position="201"/>
    </location>
</feature>
<comment type="caution">
    <text evidence="8">Lacks conserved residue(s) required for the propagation of feature annotation.</text>
</comment>
<dbReference type="GO" id="GO:0008837">
    <property type="term" value="F:diaminopimelate epimerase activity"/>
    <property type="evidence" value="ECO:0007669"/>
    <property type="project" value="UniProtKB-EC"/>
</dbReference>
<feature type="binding site" evidence="8">
    <location>
        <begin position="77"/>
        <end position="78"/>
    </location>
    <ligand>
        <name>substrate</name>
    </ligand>
</feature>
<evidence type="ECO:0000313" key="11">
    <source>
        <dbReference type="Proteomes" id="UP001245285"/>
    </source>
</evidence>
<dbReference type="Gene3D" id="3.10.310.10">
    <property type="entry name" value="Diaminopimelate Epimerase, Chain A, domain 1"/>
    <property type="match status" value="2"/>
</dbReference>
<dbReference type="EMBL" id="JAVRHO010000030">
    <property type="protein sequence ID" value="MDT0648131.1"/>
    <property type="molecule type" value="Genomic_DNA"/>
</dbReference>
<reference evidence="10 11" key="1">
    <citation type="submission" date="2023-09" db="EMBL/GenBank/DDBJ databases">
        <authorList>
            <person name="Rey-Velasco X."/>
        </authorList>
    </citation>
    <scope>NUCLEOTIDE SEQUENCE [LARGE SCALE GENOMIC DNA]</scope>
    <source>
        <strain evidence="10 11">F260</strain>
    </source>
</reference>
<dbReference type="NCBIfam" id="TIGR00652">
    <property type="entry name" value="DapF"/>
    <property type="match status" value="1"/>
</dbReference>
<gene>
    <name evidence="8 10" type="primary">dapF</name>
    <name evidence="10" type="ORF">RM545_15660</name>
</gene>
<dbReference type="InterPro" id="IPR001653">
    <property type="entry name" value="DAP_epimerase_DapF"/>
</dbReference>
<comment type="subunit">
    <text evidence="8">Homodimer.</text>
</comment>
<dbReference type="RefSeq" id="WP_311496230.1">
    <property type="nucleotide sequence ID" value="NZ_JAVRHO010000030.1"/>
</dbReference>
<dbReference type="InterPro" id="IPR018510">
    <property type="entry name" value="DAP_epimerase_AS"/>
</dbReference>
<keyword evidence="4 8" id="KW-0028">Amino-acid biosynthesis</keyword>
<comment type="caution">
    <text evidence="10">The sequence shown here is derived from an EMBL/GenBank/DDBJ whole genome shotgun (WGS) entry which is preliminary data.</text>
</comment>
<feature type="site" description="Could be important to modulate the pK values of the two catalytic cysteine residues" evidence="8">
    <location>
        <position position="140"/>
    </location>
</feature>
<feature type="binding site" evidence="8">
    <location>
        <position position="13"/>
    </location>
    <ligand>
        <name>substrate</name>
    </ligand>
</feature>
<evidence type="ECO:0000256" key="4">
    <source>
        <dbReference type="ARBA" id="ARBA00022605"/>
    </source>
</evidence>
<comment type="similarity">
    <text evidence="2 8">Belongs to the diaminopimelate epimerase family.</text>
</comment>
<keyword evidence="5 8" id="KW-0457">Lysine biosynthesis</keyword>
<evidence type="ECO:0000256" key="5">
    <source>
        <dbReference type="ARBA" id="ARBA00023154"/>
    </source>
</evidence>
<organism evidence="10 11">
    <name type="scientific">Autumnicola lenta</name>
    <dbReference type="NCBI Taxonomy" id="3075593"/>
    <lineage>
        <taxon>Bacteria</taxon>
        <taxon>Pseudomonadati</taxon>
        <taxon>Bacteroidota</taxon>
        <taxon>Flavobacteriia</taxon>
        <taxon>Flavobacteriales</taxon>
        <taxon>Flavobacteriaceae</taxon>
        <taxon>Autumnicola</taxon>
    </lineage>
</organism>
<evidence type="ECO:0000256" key="1">
    <source>
        <dbReference type="ARBA" id="ARBA00005196"/>
    </source>
</evidence>
<keyword evidence="11" id="KW-1185">Reference proteome</keyword>
<dbReference type="PANTHER" id="PTHR31689">
    <property type="entry name" value="DIAMINOPIMELATE EPIMERASE, CHLOROPLASTIC"/>
    <property type="match status" value="1"/>
</dbReference>
<dbReference type="HAMAP" id="MF_00197">
    <property type="entry name" value="DAP_epimerase"/>
    <property type="match status" value="1"/>
</dbReference>
<dbReference type="Pfam" id="PF01678">
    <property type="entry name" value="DAP_epimerase"/>
    <property type="match status" value="2"/>
</dbReference>
<accession>A0ABU3CP66</accession>
<dbReference type="PANTHER" id="PTHR31689:SF0">
    <property type="entry name" value="DIAMINOPIMELATE EPIMERASE"/>
    <property type="match status" value="1"/>
</dbReference>
<evidence type="ECO:0000256" key="8">
    <source>
        <dbReference type="HAMAP-Rule" id="MF_00197"/>
    </source>
</evidence>
<evidence type="ECO:0000256" key="3">
    <source>
        <dbReference type="ARBA" id="ARBA00013080"/>
    </source>
</evidence>
<keyword evidence="8" id="KW-0963">Cytoplasm</keyword>
<evidence type="ECO:0000256" key="2">
    <source>
        <dbReference type="ARBA" id="ARBA00010219"/>
    </source>
</evidence>
<feature type="binding site" evidence="8">
    <location>
        <begin position="191"/>
        <end position="192"/>
    </location>
    <ligand>
        <name>substrate</name>
    </ligand>
</feature>
<keyword evidence="6 8" id="KW-0413">Isomerase</keyword>
<protein>
    <recommendedName>
        <fullName evidence="3 8">Diaminopimelate epimerase</fullName>
        <shortName evidence="8">DAP epimerase</shortName>
        <ecNumber evidence="3 8">5.1.1.7</ecNumber>
    </recommendedName>
    <alternativeName>
        <fullName evidence="8">PLP-independent amino acid racemase</fullName>
    </alternativeName>
</protein>
<feature type="active site" description="Proton donor" evidence="8">
    <location>
        <position position="76"/>
    </location>
</feature>
<evidence type="ECO:0000256" key="7">
    <source>
        <dbReference type="ARBA" id="ARBA00051712"/>
    </source>
</evidence>
<feature type="binding site" evidence="8">
    <location>
        <position position="173"/>
    </location>
    <ligand>
        <name>substrate</name>
    </ligand>
</feature>
<comment type="subcellular location">
    <subcellularLocation>
        <location evidence="8">Cytoplasm</location>
    </subcellularLocation>
</comment>
<evidence type="ECO:0000256" key="9">
    <source>
        <dbReference type="PROSITE-ProRule" id="PRU10125"/>
    </source>
</evidence>
<dbReference type="SUPFAM" id="SSF54506">
    <property type="entry name" value="Diaminopimelate epimerase-like"/>
    <property type="match status" value="2"/>
</dbReference>
<feature type="site" description="Could be important to modulate the pK values of the two catalytic cysteine residues" evidence="8">
    <location>
        <position position="191"/>
    </location>
</feature>
<feature type="active site" evidence="9">
    <location>
        <position position="76"/>
    </location>
</feature>
<feature type="binding site" evidence="8">
    <location>
        <begin position="202"/>
        <end position="203"/>
    </location>
    <ligand>
        <name>substrate</name>
    </ligand>
</feature>
<dbReference type="PROSITE" id="PS01326">
    <property type="entry name" value="DAP_EPIMERASE"/>
    <property type="match status" value="1"/>
</dbReference>